<feature type="region of interest" description="Disordered" evidence="1">
    <location>
        <begin position="1"/>
        <end position="21"/>
    </location>
</feature>
<accession>A0A3M5DLS0</accession>
<protein>
    <submittedName>
        <fullName evidence="2">Uncharacterized protein</fullName>
    </submittedName>
</protein>
<dbReference type="EMBL" id="RBSQ01000926">
    <property type="protein sequence ID" value="RMS50378.1"/>
    <property type="molecule type" value="Genomic_DNA"/>
</dbReference>
<comment type="caution">
    <text evidence="2">The sequence shown here is derived from an EMBL/GenBank/DDBJ whole genome shotgun (WGS) entry which is preliminary data.</text>
</comment>
<reference evidence="2 3" key="1">
    <citation type="submission" date="2018-08" db="EMBL/GenBank/DDBJ databases">
        <title>Recombination of ecologically and evolutionarily significant loci maintains genetic cohesion in the Pseudomonas syringae species complex.</title>
        <authorList>
            <person name="Dillon M."/>
            <person name="Thakur S."/>
            <person name="Almeida R.N.D."/>
            <person name="Weir B.S."/>
            <person name="Guttman D.S."/>
        </authorList>
    </citation>
    <scope>NUCLEOTIDE SEQUENCE [LARGE SCALE GENOMIC DNA]</scope>
    <source>
        <strain evidence="2 3">ICMP 7846</strain>
    </source>
</reference>
<evidence type="ECO:0000256" key="1">
    <source>
        <dbReference type="SAM" id="MobiDB-lite"/>
    </source>
</evidence>
<gene>
    <name evidence="2" type="ORF">ALP65_01098</name>
</gene>
<evidence type="ECO:0000313" key="2">
    <source>
        <dbReference type="EMBL" id="RMS50378.1"/>
    </source>
</evidence>
<name>A0A3M5DLS0_PSEAI</name>
<organism evidence="2 3">
    <name type="scientific">Pseudomonas aeruginosa</name>
    <dbReference type="NCBI Taxonomy" id="287"/>
    <lineage>
        <taxon>Bacteria</taxon>
        <taxon>Pseudomonadati</taxon>
        <taxon>Pseudomonadota</taxon>
        <taxon>Gammaproteobacteria</taxon>
        <taxon>Pseudomonadales</taxon>
        <taxon>Pseudomonadaceae</taxon>
        <taxon>Pseudomonas</taxon>
    </lineage>
</organism>
<feature type="non-terminal residue" evidence="2">
    <location>
        <position position="241"/>
    </location>
</feature>
<dbReference type="Proteomes" id="UP000270834">
    <property type="component" value="Unassembled WGS sequence"/>
</dbReference>
<proteinExistence type="predicted"/>
<feature type="region of interest" description="Disordered" evidence="1">
    <location>
        <begin position="218"/>
        <end position="241"/>
    </location>
</feature>
<evidence type="ECO:0000313" key="3">
    <source>
        <dbReference type="Proteomes" id="UP000270834"/>
    </source>
</evidence>
<dbReference type="AlphaFoldDB" id="A0A3M5DLS0"/>
<sequence>MGGEQAEHLGQVQQADHLTVLRDRDPLDTLARHEDHRVEQEIAQFDAGQRTMGQRPDSLQLAAPVAEVRAHEVGAGDDAELGPVPLQPHQQGIGAVAQLQARGVAEGQRGLHLQRRQQVLAGDAGKDELGKVLPVALGQLALGRQVGLEEPGETRVLPAQLVEATGRQFVDDAFLDRQVAMLAAAGEQPADVEQVVRGVLGEHSPVVAALLDHALEQDEQPEGAADEAPAARRLLQGAQHG</sequence>